<feature type="non-terminal residue" evidence="1">
    <location>
        <position position="1"/>
    </location>
</feature>
<name>A0A848J8U8_9BACT</name>
<protein>
    <submittedName>
        <fullName evidence="1">WG repeat-containing protein</fullName>
    </submittedName>
</protein>
<evidence type="ECO:0000313" key="2">
    <source>
        <dbReference type="Proteomes" id="UP000559010"/>
    </source>
</evidence>
<reference evidence="1 2" key="1">
    <citation type="submission" date="2020-04" db="EMBL/GenBank/DDBJ databases">
        <title>Flammeovirgaceae bacterium KN852 isolated from deep sea.</title>
        <authorList>
            <person name="Zhang D.-C."/>
        </authorList>
    </citation>
    <scope>NUCLEOTIDE SEQUENCE [LARGE SCALE GENOMIC DNA]</scope>
    <source>
        <strain evidence="1 2">KN852</strain>
    </source>
</reference>
<sequence>KKKGDKIGFVDKDMNTVIPFEYDYVTAFTEERAYVEIADKKFIINTKNERLLDVSQYFGVRIDNQSAGIVAVETEEGTHFGAINLINGEITFSIGNHVIQEFKNGLAPINLGYDENGEPSAAVINTQGDFVIPQGKYNSIWHVGNLITAADYEKNIEDVYDLDGNFIFSTKYGIGTFDYTKSNNIYRFSDIESSPRMYGSIDEKGNIITPLKYHNIDDNGWSKDGLILVHLNDQIFYIDLNGREYRKQESENTQASNLALEQTF</sequence>
<proteinExistence type="predicted"/>
<dbReference type="Proteomes" id="UP000559010">
    <property type="component" value="Unassembled WGS sequence"/>
</dbReference>
<evidence type="ECO:0000313" key="1">
    <source>
        <dbReference type="EMBL" id="NMM50920.1"/>
    </source>
</evidence>
<gene>
    <name evidence="1" type="ORF">HH304_21105</name>
</gene>
<keyword evidence="2" id="KW-1185">Reference proteome</keyword>
<accession>A0A848J8U8</accession>
<dbReference type="Pfam" id="PF14903">
    <property type="entry name" value="WG_beta_rep"/>
    <property type="match status" value="2"/>
</dbReference>
<dbReference type="PANTHER" id="PTHR37841">
    <property type="entry name" value="GLR2918 PROTEIN"/>
    <property type="match status" value="1"/>
</dbReference>
<dbReference type="PANTHER" id="PTHR37841:SF1">
    <property type="entry name" value="DUF3298 DOMAIN-CONTAINING PROTEIN"/>
    <property type="match status" value="1"/>
</dbReference>
<dbReference type="EMBL" id="JABBNU010000032">
    <property type="protein sequence ID" value="NMM50920.1"/>
    <property type="molecule type" value="Genomic_DNA"/>
</dbReference>
<comment type="caution">
    <text evidence="1">The sequence shown here is derived from an EMBL/GenBank/DDBJ whole genome shotgun (WGS) entry which is preliminary data.</text>
</comment>
<organism evidence="1 2">
    <name type="scientific">Marinigracilibium pacificum</name>
    <dbReference type="NCBI Taxonomy" id="2729599"/>
    <lineage>
        <taxon>Bacteria</taxon>
        <taxon>Pseudomonadati</taxon>
        <taxon>Bacteroidota</taxon>
        <taxon>Cytophagia</taxon>
        <taxon>Cytophagales</taxon>
        <taxon>Flammeovirgaceae</taxon>
        <taxon>Marinigracilibium</taxon>
    </lineage>
</organism>
<dbReference type="AlphaFoldDB" id="A0A848J8U8"/>
<dbReference type="RefSeq" id="WP_169685283.1">
    <property type="nucleotide sequence ID" value="NZ_JABBNU010000032.1"/>
</dbReference>
<dbReference type="InterPro" id="IPR032774">
    <property type="entry name" value="WG_beta_rep"/>
</dbReference>